<keyword evidence="6 9" id="KW-0418">Kinase</keyword>
<dbReference type="InterPro" id="IPR004662">
    <property type="entry name" value="AcgluKinase_fam"/>
</dbReference>
<keyword evidence="4 9" id="KW-0808">Transferase</keyword>
<proteinExistence type="inferred from homology"/>
<dbReference type="Pfam" id="PF00696">
    <property type="entry name" value="AA_kinase"/>
    <property type="match status" value="1"/>
</dbReference>
<keyword evidence="7 9" id="KW-0067">ATP-binding</keyword>
<evidence type="ECO:0000259" key="10">
    <source>
        <dbReference type="Pfam" id="PF00696"/>
    </source>
</evidence>
<evidence type="ECO:0000256" key="5">
    <source>
        <dbReference type="ARBA" id="ARBA00022741"/>
    </source>
</evidence>
<dbReference type="GO" id="GO:0003991">
    <property type="term" value="F:acetylglutamate kinase activity"/>
    <property type="evidence" value="ECO:0007669"/>
    <property type="project" value="UniProtKB-UniRule"/>
</dbReference>
<accession>A0A9J6RAU9</accession>
<dbReference type="SUPFAM" id="SSF53633">
    <property type="entry name" value="Carbamate kinase-like"/>
    <property type="match status" value="1"/>
</dbReference>
<comment type="caution">
    <text evidence="11">The sequence shown here is derived from an EMBL/GenBank/DDBJ whole genome shotgun (WGS) entry which is preliminary data.</text>
</comment>
<keyword evidence="12" id="KW-1185">Reference proteome</keyword>
<name>A0A9J6RAU9_9BACI</name>
<dbReference type="HAMAP" id="MF_00082">
    <property type="entry name" value="ArgB"/>
    <property type="match status" value="1"/>
</dbReference>
<evidence type="ECO:0000256" key="9">
    <source>
        <dbReference type="HAMAP-Rule" id="MF_00082"/>
    </source>
</evidence>
<comment type="subcellular location">
    <subcellularLocation>
        <location evidence="9">Cytoplasm</location>
    </subcellularLocation>
</comment>
<protein>
    <recommendedName>
        <fullName evidence="9">Acetylglutamate kinase</fullName>
        <ecNumber evidence="9">2.7.2.8</ecNumber>
    </recommendedName>
    <alternativeName>
        <fullName evidence="9">N-acetyl-L-glutamate 5-phosphotransferase</fullName>
    </alternativeName>
    <alternativeName>
        <fullName evidence="9">NAG kinase</fullName>
        <shortName evidence="9">NAGK</shortName>
    </alternativeName>
</protein>
<evidence type="ECO:0000256" key="3">
    <source>
        <dbReference type="ARBA" id="ARBA00022605"/>
    </source>
</evidence>
<evidence type="ECO:0000256" key="4">
    <source>
        <dbReference type="ARBA" id="ARBA00022679"/>
    </source>
</evidence>
<dbReference type="PIRSF" id="PIRSF000728">
    <property type="entry name" value="NAGK"/>
    <property type="match status" value="1"/>
</dbReference>
<dbReference type="AlphaFoldDB" id="A0A9J6RAU9"/>
<dbReference type="EMBL" id="JAPRAT010000006">
    <property type="protein sequence ID" value="MCZ0702451.1"/>
    <property type="molecule type" value="Genomic_DNA"/>
</dbReference>
<feature type="binding site" evidence="9">
    <location>
        <begin position="41"/>
        <end position="42"/>
    </location>
    <ligand>
        <name>substrate</name>
    </ligand>
</feature>
<feature type="binding site" evidence="9">
    <location>
        <position position="63"/>
    </location>
    <ligand>
        <name>substrate</name>
    </ligand>
</feature>
<dbReference type="InterPro" id="IPR001048">
    <property type="entry name" value="Asp/Glu/Uridylate_kinase"/>
</dbReference>
<comment type="pathway">
    <text evidence="1 9">Amino-acid biosynthesis; L-arginine biosynthesis; N(2)-acetyl-L-ornithine from L-glutamate: step 2/4.</text>
</comment>
<evidence type="ECO:0000256" key="7">
    <source>
        <dbReference type="ARBA" id="ARBA00022840"/>
    </source>
</evidence>
<reference evidence="11" key="1">
    <citation type="submission" date="2022-11" db="EMBL/GenBank/DDBJ databases">
        <title>WGS of Natronobacillus azotifigens 24KS-1, an anaerobic diazotrophic haloalkaliphile from soda-rich habitats.</title>
        <authorList>
            <person name="Sorokin D.Y."/>
            <person name="Merkel A.Y."/>
        </authorList>
    </citation>
    <scope>NUCLEOTIDE SEQUENCE</scope>
    <source>
        <strain evidence="11">24KS-1</strain>
    </source>
</reference>
<keyword evidence="2 9" id="KW-0055">Arginine biosynthesis</keyword>
<dbReference type="GO" id="GO:0005737">
    <property type="term" value="C:cytoplasm"/>
    <property type="evidence" value="ECO:0007669"/>
    <property type="project" value="UniProtKB-SubCell"/>
</dbReference>
<comment type="catalytic activity">
    <reaction evidence="8 9">
        <text>N-acetyl-L-glutamate + ATP = N-acetyl-L-glutamyl 5-phosphate + ADP</text>
        <dbReference type="Rhea" id="RHEA:14629"/>
        <dbReference type="ChEBI" id="CHEBI:30616"/>
        <dbReference type="ChEBI" id="CHEBI:44337"/>
        <dbReference type="ChEBI" id="CHEBI:57936"/>
        <dbReference type="ChEBI" id="CHEBI:456216"/>
        <dbReference type="EC" id="2.7.2.8"/>
    </reaction>
</comment>
<feature type="site" description="Transition state stabilizer" evidence="9">
    <location>
        <position position="219"/>
    </location>
</feature>
<dbReference type="NCBIfam" id="TIGR00761">
    <property type="entry name" value="argB"/>
    <property type="match status" value="1"/>
</dbReference>
<feature type="domain" description="Aspartate/glutamate/uridylate kinase" evidence="10">
    <location>
        <begin position="2"/>
        <end position="238"/>
    </location>
</feature>
<dbReference type="InterPro" id="IPR037528">
    <property type="entry name" value="ArgB"/>
</dbReference>
<dbReference type="PANTHER" id="PTHR23342:SF0">
    <property type="entry name" value="N-ACETYLGLUTAMATE SYNTHASE, MITOCHONDRIAL"/>
    <property type="match status" value="1"/>
</dbReference>
<evidence type="ECO:0000313" key="11">
    <source>
        <dbReference type="EMBL" id="MCZ0702451.1"/>
    </source>
</evidence>
<feature type="site" description="Transition state stabilizer" evidence="9">
    <location>
        <position position="7"/>
    </location>
</feature>
<evidence type="ECO:0000256" key="6">
    <source>
        <dbReference type="ARBA" id="ARBA00022777"/>
    </source>
</evidence>
<sequence length="266" mass="28532">MKYVVIKCGGSIVADLPDRFFQNIVTIYKEKNVTPIIVHGGGPMISSQLKQLGVVTTFVDGLRVTTNEVLDVVEMVLSGSVNKQIVRKMVQQGAQAMGVSGVDGNLLQAIPVQHANNIGYVGEVTTVNKKLLVNMINEGYIPVVSPLAIGTDSQRYNINADSAAAAIAESLEAPLCFISDIPGIYIEENGKKETLHHTNEAQIDELIQTKVIQGGMIPKVKAALQALAHHVPEVAIVNGTDPTSLLDFMDGKSVGTRIQLKEVSHV</sequence>
<evidence type="ECO:0000256" key="2">
    <source>
        <dbReference type="ARBA" id="ARBA00022571"/>
    </source>
</evidence>
<dbReference type="GO" id="GO:0005524">
    <property type="term" value="F:ATP binding"/>
    <property type="evidence" value="ECO:0007669"/>
    <property type="project" value="UniProtKB-UniRule"/>
</dbReference>
<dbReference type="GO" id="GO:0042450">
    <property type="term" value="P:L-arginine biosynthetic process via ornithine"/>
    <property type="evidence" value="ECO:0007669"/>
    <property type="project" value="UniProtKB-UniRule"/>
</dbReference>
<dbReference type="InterPro" id="IPR036393">
    <property type="entry name" value="AceGlu_kinase-like_sf"/>
</dbReference>
<dbReference type="Proteomes" id="UP001084197">
    <property type="component" value="Unassembled WGS sequence"/>
</dbReference>
<evidence type="ECO:0000256" key="8">
    <source>
        <dbReference type="ARBA" id="ARBA00048141"/>
    </source>
</evidence>
<organism evidence="11 12">
    <name type="scientific">Natronobacillus azotifigens</name>
    <dbReference type="NCBI Taxonomy" id="472978"/>
    <lineage>
        <taxon>Bacteria</taxon>
        <taxon>Bacillati</taxon>
        <taxon>Bacillota</taxon>
        <taxon>Bacilli</taxon>
        <taxon>Bacillales</taxon>
        <taxon>Bacillaceae</taxon>
        <taxon>Natronobacillus</taxon>
    </lineage>
</organism>
<keyword evidence="5 9" id="KW-0547">Nucleotide-binding</keyword>
<comment type="similarity">
    <text evidence="9">Belongs to the acetylglutamate kinase family. ArgB subfamily.</text>
</comment>
<dbReference type="PANTHER" id="PTHR23342">
    <property type="entry name" value="N-ACETYLGLUTAMATE SYNTHASE"/>
    <property type="match status" value="1"/>
</dbReference>
<keyword evidence="3 9" id="KW-0028">Amino-acid biosynthesis</keyword>
<comment type="function">
    <text evidence="9">Catalyzes the ATP-dependent phosphorylation of N-acetyl-L-glutamate.</text>
</comment>
<dbReference type="CDD" id="cd04238">
    <property type="entry name" value="AAK_NAGK-like"/>
    <property type="match status" value="1"/>
</dbReference>
<dbReference type="RefSeq" id="WP_268779220.1">
    <property type="nucleotide sequence ID" value="NZ_JAPRAT010000006.1"/>
</dbReference>
<dbReference type="Gene3D" id="3.40.1160.10">
    <property type="entry name" value="Acetylglutamate kinase-like"/>
    <property type="match status" value="1"/>
</dbReference>
<dbReference type="EC" id="2.7.2.8" evidence="9"/>
<gene>
    <name evidence="9 11" type="primary">argB</name>
    <name evidence="11" type="ORF">OWO01_04415</name>
</gene>
<dbReference type="FunFam" id="3.40.1160.10:FF:000004">
    <property type="entry name" value="Acetylglutamate kinase"/>
    <property type="match status" value="1"/>
</dbReference>
<evidence type="ECO:0000256" key="1">
    <source>
        <dbReference type="ARBA" id="ARBA00004828"/>
    </source>
</evidence>
<keyword evidence="9" id="KW-0963">Cytoplasm</keyword>
<feature type="binding site" evidence="9">
    <location>
        <position position="157"/>
    </location>
    <ligand>
        <name>substrate</name>
    </ligand>
</feature>
<evidence type="ECO:0000313" key="12">
    <source>
        <dbReference type="Proteomes" id="UP001084197"/>
    </source>
</evidence>